<feature type="domain" description="Hydantoinase/oxoprolinase N-terminal" evidence="4">
    <location>
        <begin position="147"/>
        <end position="262"/>
    </location>
</feature>
<dbReference type="EMBL" id="JAERRB010000003">
    <property type="protein sequence ID" value="MBL0741868.1"/>
    <property type="molecule type" value="Genomic_DNA"/>
</dbReference>
<dbReference type="InterPro" id="IPR008040">
    <property type="entry name" value="Hydant_A_N"/>
</dbReference>
<dbReference type="InterPro" id="IPR049517">
    <property type="entry name" value="ACX-like_C"/>
</dbReference>
<dbReference type="Proteomes" id="UP000613030">
    <property type="component" value="Unassembled WGS sequence"/>
</dbReference>
<keyword evidence="7" id="KW-1185">Reference proteome</keyword>
<comment type="caution">
    <text evidence="6">The sequence shown here is derived from an EMBL/GenBank/DDBJ whole genome shotgun (WGS) entry which is preliminary data.</text>
</comment>
<proteinExistence type="inferred from homology"/>
<organism evidence="6 7">
    <name type="scientific">Chryseolinea lacunae</name>
    <dbReference type="NCBI Taxonomy" id="2801331"/>
    <lineage>
        <taxon>Bacteria</taxon>
        <taxon>Pseudomonadati</taxon>
        <taxon>Bacteroidota</taxon>
        <taxon>Cytophagia</taxon>
        <taxon>Cytophagales</taxon>
        <taxon>Fulvivirgaceae</taxon>
        <taxon>Chryseolinea</taxon>
    </lineage>
</organism>
<evidence type="ECO:0000259" key="2">
    <source>
        <dbReference type="Pfam" id="PF01968"/>
    </source>
</evidence>
<dbReference type="PANTHER" id="PTHR11365">
    <property type="entry name" value="5-OXOPROLINASE RELATED"/>
    <property type="match status" value="1"/>
</dbReference>
<feature type="domain" description="Acetophenone carboxylase-like C-terminal" evidence="5">
    <location>
        <begin position="627"/>
        <end position="745"/>
    </location>
</feature>
<dbReference type="InterPro" id="IPR002821">
    <property type="entry name" value="Hydantoinase_A"/>
</dbReference>
<evidence type="ECO:0000259" key="4">
    <source>
        <dbReference type="Pfam" id="PF05378"/>
    </source>
</evidence>
<dbReference type="Pfam" id="PF05378">
    <property type="entry name" value="Hydant_A_N"/>
    <property type="match status" value="1"/>
</dbReference>
<dbReference type="PANTHER" id="PTHR11365:SF23">
    <property type="entry name" value="HYPOTHETICAL 5-OXOPROLINASE (EUROFUNG)-RELATED"/>
    <property type="match status" value="1"/>
</dbReference>
<evidence type="ECO:0000259" key="3">
    <source>
        <dbReference type="Pfam" id="PF02538"/>
    </source>
</evidence>
<dbReference type="Pfam" id="PF02538">
    <property type="entry name" value="Hydantoinase_B"/>
    <property type="match status" value="1"/>
</dbReference>
<gene>
    <name evidence="6" type="ORF">JI741_11605</name>
</gene>
<accession>A0ABS1KRP7</accession>
<dbReference type="InterPro" id="IPR003692">
    <property type="entry name" value="Hydantoinase_B"/>
</dbReference>
<dbReference type="Pfam" id="PF01968">
    <property type="entry name" value="Hydantoinase_A"/>
    <property type="match status" value="1"/>
</dbReference>
<protein>
    <submittedName>
        <fullName evidence="6">Hydantoinase B/oxoprolinase family protein</fullName>
    </submittedName>
</protein>
<evidence type="ECO:0000313" key="7">
    <source>
        <dbReference type="Proteomes" id="UP000613030"/>
    </source>
</evidence>
<evidence type="ECO:0000256" key="1">
    <source>
        <dbReference type="ARBA" id="ARBA00010403"/>
    </source>
</evidence>
<comment type="similarity">
    <text evidence="1">Belongs to the oxoprolinase family.</text>
</comment>
<evidence type="ECO:0000313" key="6">
    <source>
        <dbReference type="EMBL" id="MBL0741868.1"/>
    </source>
</evidence>
<evidence type="ECO:0000259" key="5">
    <source>
        <dbReference type="Pfam" id="PF19278"/>
    </source>
</evidence>
<dbReference type="Pfam" id="PF19278">
    <property type="entry name" value="Hydant_A_C"/>
    <property type="match status" value="1"/>
</dbReference>
<dbReference type="InterPro" id="IPR045079">
    <property type="entry name" value="Oxoprolinase-like"/>
</dbReference>
<sequence>MSHNTPAWKIWVDTGGTFTDCISLSPQGDWIRLKVLSSGLLRVRAQRAGDALLTVRLPIAASPDFLKGFQVRWASKSKTQRGKSSVESATILRYDETLQQIAFDKSLPKSFDSDTIDIFTGEEVPVFAARWITQTSLSQSFPPLEMKLGSTRGTNALLERKGAKMALLVTKGFKDLLRIGNQQRKDLFALNVVKDLPLYADVLEVDERIAAEGTILLAPHLSGMEEIVLRLRKKKIESVAVAFLNSYKNPEHELQVGKALRDGGFAYVSLSSQLSSQIKILPRAETATVNAYLDPIIRRYIGNIQSVLVSADLKVMSSAGGLLEASDFKPKDSLLSGPAGGVMGALTKAQQSGIEKILTFDMGGTSTDVSRCDGRPDYRFEATVGDLKILSPSLAIETIAAGGGSVCDYDGFRFTVGPHSAGASPGPACYGAGGPLTITDVNALLGRLDDESFSIPLRLDAARDALTKVIGRMKPKKGTVPKRDDVLQSFIDIANEKMADAIRKVSLRNGHDPRDYALLSFGGAGGQHACALASMLNIQHVVVPYDAGLLSAYGIGHARLESVKEKLVLTKLADVAQQLTTWFDVLFDEAKEALSRNFKNGVPHIDQHRLIFLRLKGQETSLEVTFTDVQTLTKNFIVQYKKVYGHWLGDRDIEVESLRVVVTAGEIEQVPDPIKPKTYAPVVTRRKSMFVAGQWKNCAVFQWETLSPGARIEGPALVSSLNSTLVLEEGWRFDLDEKQNAHVRHVRVAKTKTVASAEALLELFTNRFTSVAQEMGTLLQRTSFSVNVKERLDFSCAVLDASGSLVVNAPHIPVHLGSMGVCVRSVMNVVDMRDGDVIITNHPAFGGSHLPDITLIKPVFYRKQRLGFVTNRAHHAEIGGKKPGSMPADARCLEEEGVVIAPTYLVKRGVPQWEHIEKLLTSAPYPTRALQENLADLNGALAALLLGAESLQNYCTQFGLDDVRTYMTLLKQHAALLMQQKIKSLPVTPFKAEEFLDDGARLSVSLYKKKNTLHVDFTGTADVRPGNLNATVAIMNSVVLYVLRLWVNEAVPLNEGLLRNVKLILPRSLLNPKFFDDNKKSPAVVGGNTEVSQRLTDTLLKALRLSACSQGTMNNFLFGNERFGYYETICGGVGAGQGFHGADAVHQHMTNTRITDPEILEFRYPVRLLRFEIRRSSGGAGKWKGGDGIVREFYFNEALDINMLSQHRVSAPYGMKGGGPGKTGEQFIIKHSGKIEKLRGVDGTRVSPGDRLVIKTPGGGGWGR</sequence>
<feature type="domain" description="Hydantoinase A/oxoprolinase" evidence="2">
    <location>
        <begin position="283"/>
        <end position="561"/>
    </location>
</feature>
<feature type="domain" description="Hydantoinase B/oxoprolinase" evidence="3">
    <location>
        <begin position="760"/>
        <end position="1263"/>
    </location>
</feature>
<name>A0ABS1KRP7_9BACT</name>
<reference evidence="6 7" key="1">
    <citation type="submission" date="2021-01" db="EMBL/GenBank/DDBJ databases">
        <title>Chryseolinea sp. Jin1 Genome sequencing and assembly.</title>
        <authorList>
            <person name="Kim I."/>
        </authorList>
    </citation>
    <scope>NUCLEOTIDE SEQUENCE [LARGE SCALE GENOMIC DNA]</scope>
    <source>
        <strain evidence="6 7">Jin1</strain>
    </source>
</reference>